<comment type="caution">
    <text evidence="7">The sequence shown here is derived from an EMBL/GenBank/DDBJ whole genome shotgun (WGS) entry which is preliminary data.</text>
</comment>
<comment type="similarity">
    <text evidence="1 5">Belongs to the flavin oxidoreductase frp family.</text>
</comment>
<gene>
    <name evidence="7" type="ORF">GCM10022423_41170</name>
</gene>
<evidence type="ECO:0000313" key="7">
    <source>
        <dbReference type="EMBL" id="GAA3780645.1"/>
    </source>
</evidence>
<evidence type="ECO:0000259" key="6">
    <source>
        <dbReference type="Pfam" id="PF00881"/>
    </source>
</evidence>
<dbReference type="Pfam" id="PF00881">
    <property type="entry name" value="Nitroreductase"/>
    <property type="match status" value="1"/>
</dbReference>
<dbReference type="InterPro" id="IPR029479">
    <property type="entry name" value="Nitroreductase"/>
</dbReference>
<dbReference type="PIRSF" id="PIRSF005426">
    <property type="entry name" value="Frp"/>
    <property type="match status" value="1"/>
</dbReference>
<evidence type="ECO:0000256" key="4">
    <source>
        <dbReference type="ARBA" id="ARBA00023002"/>
    </source>
</evidence>
<keyword evidence="4 5" id="KW-0560">Oxidoreductase</keyword>
<dbReference type="CDD" id="cd02146">
    <property type="entry name" value="NfsA-like"/>
    <property type="match status" value="1"/>
</dbReference>
<dbReference type="InterPro" id="IPR016446">
    <property type="entry name" value="Flavin_OxRdtase_Frp"/>
</dbReference>
<keyword evidence="8" id="KW-1185">Reference proteome</keyword>
<dbReference type="InterPro" id="IPR000415">
    <property type="entry name" value="Nitroreductase-like"/>
</dbReference>
<evidence type="ECO:0000313" key="8">
    <source>
        <dbReference type="Proteomes" id="UP001500748"/>
    </source>
</evidence>
<sequence length="284" mass="32108">MKKKQNNRKEQLLFQRYGADSVPKNIIYNEQIDLLLSHRSVRKYLPDALPDGTIETIIAAAQSASNSSNLNQWSVIAITDPELKSEIAKTSRLGSKFGMGNPYIEQAPVFLLWIADMSRNNKISLVENETAQVLQYTDAFLMASIDTAIASQNAVVAAESLGLGIVYIGAMRNNAKEISVLLNLPDYSYVVFGMAVGKPDPTEVSRIRPRLSQNAVLHYNGYNKDRWLDEVTVYEKAFLEFREEIGLKNKSWQETVRFSSNDLTYMEGRENLRTTLQERGFKLL</sequence>
<keyword evidence="2 5" id="KW-0285">Flavoprotein</keyword>
<keyword evidence="3 5" id="KW-0288">FMN</keyword>
<organism evidence="7 8">
    <name type="scientific">Flavobacterium ginsengiterrae</name>
    <dbReference type="NCBI Taxonomy" id="871695"/>
    <lineage>
        <taxon>Bacteria</taxon>
        <taxon>Pseudomonadati</taxon>
        <taxon>Bacteroidota</taxon>
        <taxon>Flavobacteriia</taxon>
        <taxon>Flavobacteriales</taxon>
        <taxon>Flavobacteriaceae</taxon>
        <taxon>Flavobacterium</taxon>
    </lineage>
</organism>
<evidence type="ECO:0000256" key="2">
    <source>
        <dbReference type="ARBA" id="ARBA00022630"/>
    </source>
</evidence>
<dbReference type="PANTHER" id="PTHR43425:SF2">
    <property type="entry name" value="OXYGEN-INSENSITIVE NADPH NITROREDUCTASE"/>
    <property type="match status" value="1"/>
</dbReference>
<dbReference type="PANTHER" id="PTHR43425">
    <property type="entry name" value="OXYGEN-INSENSITIVE NADPH NITROREDUCTASE"/>
    <property type="match status" value="1"/>
</dbReference>
<accession>A0ABP7H7U0</accession>
<evidence type="ECO:0000256" key="1">
    <source>
        <dbReference type="ARBA" id="ARBA00008366"/>
    </source>
</evidence>
<protein>
    <submittedName>
        <fullName evidence="7">NADPH-dependent oxidoreductase</fullName>
    </submittedName>
</protein>
<name>A0ABP7H7U0_9FLAO</name>
<proteinExistence type="inferred from homology"/>
<dbReference type="Gene3D" id="3.40.109.10">
    <property type="entry name" value="NADH Oxidase"/>
    <property type="match status" value="1"/>
</dbReference>
<keyword evidence="5" id="KW-0521">NADP</keyword>
<evidence type="ECO:0000256" key="5">
    <source>
        <dbReference type="PIRNR" id="PIRNR005426"/>
    </source>
</evidence>
<dbReference type="RefSeq" id="WP_345146614.1">
    <property type="nucleotide sequence ID" value="NZ_BAABDU010000007.1"/>
</dbReference>
<feature type="domain" description="Nitroreductase" evidence="6">
    <location>
        <begin position="37"/>
        <end position="198"/>
    </location>
</feature>
<dbReference type="SUPFAM" id="SSF55469">
    <property type="entry name" value="FMN-dependent nitroreductase-like"/>
    <property type="match status" value="1"/>
</dbReference>
<evidence type="ECO:0000256" key="3">
    <source>
        <dbReference type="ARBA" id="ARBA00022643"/>
    </source>
</evidence>
<reference evidence="8" key="1">
    <citation type="journal article" date="2019" name="Int. J. Syst. Evol. Microbiol.">
        <title>The Global Catalogue of Microorganisms (GCM) 10K type strain sequencing project: providing services to taxonomists for standard genome sequencing and annotation.</title>
        <authorList>
            <consortium name="The Broad Institute Genomics Platform"/>
            <consortium name="The Broad Institute Genome Sequencing Center for Infectious Disease"/>
            <person name="Wu L."/>
            <person name="Ma J."/>
        </authorList>
    </citation>
    <scope>NUCLEOTIDE SEQUENCE [LARGE SCALE GENOMIC DNA]</scope>
    <source>
        <strain evidence="8">JCM 17337</strain>
    </source>
</reference>
<dbReference type="Proteomes" id="UP001500748">
    <property type="component" value="Unassembled WGS sequence"/>
</dbReference>
<dbReference type="EMBL" id="BAABDU010000007">
    <property type="protein sequence ID" value="GAA3780645.1"/>
    <property type="molecule type" value="Genomic_DNA"/>
</dbReference>